<dbReference type="EMBL" id="WAIE01000002">
    <property type="protein sequence ID" value="KAB1442440.1"/>
    <property type="molecule type" value="Genomic_DNA"/>
</dbReference>
<dbReference type="InterPro" id="IPR052020">
    <property type="entry name" value="Cyclic_di-GMP/3'3'-cGAMP_PDE"/>
</dbReference>
<name>A0A6N6N4K4_9BACT</name>
<gene>
    <name evidence="2" type="ORF">F8A88_06855</name>
</gene>
<accession>A0A6N6N4K4</accession>
<reference evidence="2 3" key="1">
    <citation type="journal article" date="2017" name="Int. J. Syst. Evol. Microbiol.">
        <title>Desulfovibrio senegalensis sp. nov., a mesophilic sulfate reducer isolated from marine sediment.</title>
        <authorList>
            <person name="Thioye A."/>
            <person name="Gam Z.B.A."/>
            <person name="Mbengue M."/>
            <person name="Cayol J.L."/>
            <person name="Joseph-Bartoli M."/>
            <person name="Toure-Kane C."/>
            <person name="Labat M."/>
        </authorList>
    </citation>
    <scope>NUCLEOTIDE SEQUENCE [LARGE SCALE GENOMIC DNA]</scope>
    <source>
        <strain evidence="2 3">DSM 101509</strain>
    </source>
</reference>
<comment type="caution">
    <text evidence="2">The sequence shown here is derived from an EMBL/GenBank/DDBJ whole genome shotgun (WGS) entry which is preliminary data.</text>
</comment>
<dbReference type="Gene3D" id="1.10.3210.10">
    <property type="entry name" value="Hypothetical protein af1432"/>
    <property type="match status" value="1"/>
</dbReference>
<keyword evidence="3" id="KW-1185">Reference proteome</keyword>
<dbReference type="SUPFAM" id="SSF109604">
    <property type="entry name" value="HD-domain/PDEase-like"/>
    <property type="match status" value="1"/>
</dbReference>
<dbReference type="SMART" id="SM00471">
    <property type="entry name" value="HDc"/>
    <property type="match status" value="1"/>
</dbReference>
<dbReference type="OrthoDB" id="9769359at2"/>
<dbReference type="InterPro" id="IPR037522">
    <property type="entry name" value="HD_GYP_dom"/>
</dbReference>
<protein>
    <submittedName>
        <fullName evidence="2">HD-GYP domain-containing protein</fullName>
    </submittedName>
</protein>
<organism evidence="2 3">
    <name type="scientific">Pseudodesulfovibrio senegalensis</name>
    <dbReference type="NCBI Taxonomy" id="1721087"/>
    <lineage>
        <taxon>Bacteria</taxon>
        <taxon>Pseudomonadati</taxon>
        <taxon>Thermodesulfobacteriota</taxon>
        <taxon>Desulfovibrionia</taxon>
        <taxon>Desulfovibrionales</taxon>
        <taxon>Desulfovibrionaceae</taxon>
    </lineage>
</organism>
<dbReference type="CDD" id="cd00077">
    <property type="entry name" value="HDc"/>
    <property type="match status" value="1"/>
</dbReference>
<evidence type="ECO:0000313" key="2">
    <source>
        <dbReference type="EMBL" id="KAB1442440.1"/>
    </source>
</evidence>
<dbReference type="PANTHER" id="PTHR45228">
    <property type="entry name" value="CYCLIC DI-GMP PHOSPHODIESTERASE TM_0186-RELATED"/>
    <property type="match status" value="1"/>
</dbReference>
<dbReference type="InterPro" id="IPR003607">
    <property type="entry name" value="HD/PDEase_dom"/>
</dbReference>
<proteinExistence type="predicted"/>
<dbReference type="AlphaFoldDB" id="A0A6N6N4K4"/>
<dbReference type="Proteomes" id="UP000438699">
    <property type="component" value="Unassembled WGS sequence"/>
</dbReference>
<evidence type="ECO:0000313" key="3">
    <source>
        <dbReference type="Proteomes" id="UP000438699"/>
    </source>
</evidence>
<evidence type="ECO:0000259" key="1">
    <source>
        <dbReference type="PROSITE" id="PS51832"/>
    </source>
</evidence>
<sequence>MPDAVQMTVHQLAESLGNAIDAKDHCTRSHSEEVAVITQAIGLQMGLSPRSADILHIAGHLHDIGKIGIPDSILKKRGPLTDEEFAVIKQHPAMGAAIIEPVTCLSGKNGIMKMVLHHHERFDGRGYPDGLAGEDIPLGARVIAVADSLSAMLQDRPYRRARDYENAVAEIERCAGTQFDPRIVSAFMEVRDTVRGYLLSMREMCAPL</sequence>
<dbReference type="PROSITE" id="PS51832">
    <property type="entry name" value="HD_GYP"/>
    <property type="match status" value="1"/>
</dbReference>
<feature type="domain" description="HD-GYP" evidence="1">
    <location>
        <begin position="5"/>
        <end position="203"/>
    </location>
</feature>
<dbReference type="PANTHER" id="PTHR45228:SF4">
    <property type="entry name" value="LIPOPROTEIN"/>
    <property type="match status" value="1"/>
</dbReference>
<dbReference type="Pfam" id="PF13487">
    <property type="entry name" value="HD_5"/>
    <property type="match status" value="1"/>
</dbReference>